<evidence type="ECO:0000256" key="2">
    <source>
        <dbReference type="ARBA" id="ARBA00022679"/>
    </source>
</evidence>
<gene>
    <name evidence="3" type="ORF">CELE_Y71H2AM.14</name>
    <name evidence="3 5" type="ORF">Y71H2AM.14</name>
</gene>
<organism evidence="3 4">
    <name type="scientific">Caenorhabditis elegans</name>
    <dbReference type="NCBI Taxonomy" id="6239"/>
    <lineage>
        <taxon>Eukaryota</taxon>
        <taxon>Metazoa</taxon>
        <taxon>Ecdysozoa</taxon>
        <taxon>Nematoda</taxon>
        <taxon>Chromadorea</taxon>
        <taxon>Rhabditida</taxon>
        <taxon>Rhabditina</taxon>
        <taxon>Rhabditomorpha</taxon>
        <taxon>Rhabditoidea</taxon>
        <taxon>Rhabditidae</taxon>
        <taxon>Peloderinae</taxon>
        <taxon>Caenorhabditis</taxon>
    </lineage>
</organism>
<dbReference type="ExpressionAtlas" id="H2L0S4">
    <property type="expression patterns" value="differential"/>
</dbReference>
<dbReference type="GO" id="GO:0008107">
    <property type="term" value="F:galactoside 2-alpha-L-fucosyltransferase activity"/>
    <property type="evidence" value="ECO:0007669"/>
    <property type="project" value="InterPro"/>
</dbReference>
<dbReference type="OrthoDB" id="3226at2759"/>
<evidence type="ECO:0000313" key="3">
    <source>
        <dbReference type="EMBL" id="CCD73881.2"/>
    </source>
</evidence>
<dbReference type="InParanoid" id="H2L0S4"/>
<dbReference type="AlphaFoldDB" id="H2L0S4"/>
<dbReference type="PhylomeDB" id="H2L0S4"/>
<dbReference type="AGR" id="WB:WBGene00022179"/>
<accession>H2L0S4</accession>
<evidence type="ECO:0000313" key="4">
    <source>
        <dbReference type="Proteomes" id="UP000001940"/>
    </source>
</evidence>
<proteinExistence type="predicted"/>
<name>H2L0S4_CAEEL</name>
<dbReference type="PANTHER" id="PTHR22898">
    <property type="entry name" value="UNCHARACTERIZED GLYCOSOL TRANSFERASE-RELATED"/>
    <property type="match status" value="1"/>
</dbReference>
<keyword evidence="1" id="KW-0328">Glycosyltransferase</keyword>
<dbReference type="FunCoup" id="H2L0S4">
    <property type="interactions" value="7"/>
</dbReference>
<reference evidence="3 4" key="1">
    <citation type="journal article" date="1998" name="Science">
        <title>Genome sequence of the nematode C. elegans: a platform for investigating biology.</title>
        <authorList>
            <consortium name="The C. elegans sequencing consortium"/>
            <person name="Sulson J.E."/>
            <person name="Waterston R."/>
        </authorList>
    </citation>
    <scope>NUCLEOTIDE SEQUENCE [LARGE SCALE GENOMIC DNA]</scope>
    <source>
        <strain evidence="3 4">Bristol N2</strain>
    </source>
</reference>
<protein>
    <submittedName>
        <fullName evidence="3">L-Fucosyltransferase</fullName>
    </submittedName>
</protein>
<dbReference type="InterPro" id="IPR052501">
    <property type="entry name" value="Alpha-1-2_FucT"/>
</dbReference>
<sequence>MGNNCRSRIAEFQASLPVGAPKKFLSSSLAAQSGLGNHLFEMASLLGMSRVLNRTPILFVEDKNYEGMWKSTKEAIPGLIEKFQIVHGKVPSHNKPIQFSKLCCVYVDPRVLENMNDEFLHLDSHFYQSWKYFAGMQRELIGYVKKSGNYSSLPRSTDNVFVTCAHVRRGDFLSVGFAVADERFVINALDFMEKKDPSTHAKKATVLFGDTLEFLELIYNSLNKNKSSTTYFIAKNRNHDDLLYAKENCDAVLIASPHSTFGWWMGYLSKGNKVYYMDIRETNDPIYRRGELNPYDYFAENWTPLKYDIDNQTIIRSIK</sequence>
<dbReference type="GO" id="GO:0016020">
    <property type="term" value="C:membrane"/>
    <property type="evidence" value="ECO:0007669"/>
    <property type="project" value="InterPro"/>
</dbReference>
<dbReference type="InterPro" id="IPR002516">
    <property type="entry name" value="Glyco_trans_11"/>
</dbReference>
<dbReference type="PANTHER" id="PTHR22898:SF3">
    <property type="entry name" value="ALPHA-1,2-FUCOSYLTRANSFERASE-RELATED"/>
    <property type="match status" value="1"/>
</dbReference>
<dbReference type="CDD" id="cd11301">
    <property type="entry name" value="Fut1_Fut2_like"/>
    <property type="match status" value="1"/>
</dbReference>
<dbReference type="WormBase" id="Y71H2AM.14b">
    <property type="protein sequence ID" value="CE47146"/>
    <property type="gene ID" value="WBGene00022179"/>
</dbReference>
<keyword evidence="4" id="KW-1185">Reference proteome</keyword>
<evidence type="ECO:0000256" key="1">
    <source>
        <dbReference type="ARBA" id="ARBA00022676"/>
    </source>
</evidence>
<dbReference type="PaxDb" id="6239-Y71H2AM.14b.1"/>
<keyword evidence="2" id="KW-0808">Transferase</keyword>
<dbReference type="GO" id="GO:0005975">
    <property type="term" value="P:carbohydrate metabolic process"/>
    <property type="evidence" value="ECO:0007669"/>
    <property type="project" value="InterPro"/>
</dbReference>
<dbReference type="EMBL" id="BX284603">
    <property type="protein sequence ID" value="CCD73881.2"/>
    <property type="molecule type" value="Genomic_DNA"/>
</dbReference>
<dbReference type="Proteomes" id="UP000001940">
    <property type="component" value="Chromosome III"/>
</dbReference>
<dbReference type="Bgee" id="WBGene00022179">
    <property type="expression patterns" value="Expressed in embryo and 2 other cell types or tissues"/>
</dbReference>
<dbReference type="OMA" id="NMENEHI"/>
<dbReference type="Pfam" id="PF01531">
    <property type="entry name" value="Glyco_transf_11"/>
    <property type="match status" value="1"/>
</dbReference>
<evidence type="ECO:0000313" key="5">
    <source>
        <dbReference type="WormBase" id="Y71H2AM.14b"/>
    </source>
</evidence>